<accession>A0ABT1GB10</accession>
<evidence type="ECO:0000313" key="1">
    <source>
        <dbReference type="EMBL" id="MCP1727087.1"/>
    </source>
</evidence>
<name>A0ABT1GB10_9GAMM</name>
<dbReference type="InterPro" id="IPR029058">
    <property type="entry name" value="AB_hydrolase_fold"/>
</dbReference>
<evidence type="ECO:0008006" key="3">
    <source>
        <dbReference type="Google" id="ProtNLM"/>
    </source>
</evidence>
<dbReference type="EMBL" id="JALJYF010000001">
    <property type="protein sequence ID" value="MCP1727087.1"/>
    <property type="molecule type" value="Genomic_DNA"/>
</dbReference>
<keyword evidence="2" id="KW-1185">Reference proteome</keyword>
<evidence type="ECO:0000313" key="2">
    <source>
        <dbReference type="Proteomes" id="UP001523550"/>
    </source>
</evidence>
<organism evidence="1 2">
    <name type="scientific">Natronospira proteinivora</name>
    <dbReference type="NCBI Taxonomy" id="1807133"/>
    <lineage>
        <taxon>Bacteria</taxon>
        <taxon>Pseudomonadati</taxon>
        <taxon>Pseudomonadota</taxon>
        <taxon>Gammaproteobacteria</taxon>
        <taxon>Natronospirales</taxon>
        <taxon>Natronospiraceae</taxon>
        <taxon>Natronospira</taxon>
    </lineage>
</organism>
<sequence>MMLILVFVAACAPRPTISPVGLEDIDRSWLPEPDRSLEIAGLGPCSDREDRDFSLDGSQPVTVIVHGCYGSAGRLRSLSEVYAFHGQQSICFEYDDRDSLEKSSAELIEALDALAESLEVGVSINVLAHSQGGLIARRAAVENRPDGRRIKHAPEELVTVSAPFAGISAASPCGSRLKHVLSLGITVGICRYISGDKWWEITSSSDFIRQPGQLVSETRRHLKVVTDERDSCRIQNDSGECLSRDGVFGLEEQYFSGVDADPRVSNVEVRAGHVEIVGDADQPPVKLIEVLQAAGLLQETPLDRRVELEALLARLYQAG</sequence>
<gene>
    <name evidence="1" type="ORF">J2T60_001052</name>
</gene>
<dbReference type="Proteomes" id="UP001523550">
    <property type="component" value="Unassembled WGS sequence"/>
</dbReference>
<dbReference type="RefSeq" id="WP_253446414.1">
    <property type="nucleotide sequence ID" value="NZ_JALJYF010000001.1"/>
</dbReference>
<comment type="caution">
    <text evidence="1">The sequence shown here is derived from an EMBL/GenBank/DDBJ whole genome shotgun (WGS) entry which is preliminary data.</text>
</comment>
<dbReference type="SUPFAM" id="SSF53474">
    <property type="entry name" value="alpha/beta-Hydrolases"/>
    <property type="match status" value="1"/>
</dbReference>
<protein>
    <recommendedName>
        <fullName evidence="3">Alpha/beta hydrolase family protein</fullName>
    </recommendedName>
</protein>
<reference evidence="1 2" key="1">
    <citation type="submission" date="2022-03" db="EMBL/GenBank/DDBJ databases">
        <title>Genomic Encyclopedia of Type Strains, Phase III (KMG-III): the genomes of soil and plant-associated and newly described type strains.</title>
        <authorList>
            <person name="Whitman W."/>
        </authorList>
    </citation>
    <scope>NUCLEOTIDE SEQUENCE [LARGE SCALE GENOMIC DNA]</scope>
    <source>
        <strain evidence="1 2">BSker1</strain>
    </source>
</reference>
<proteinExistence type="predicted"/>
<dbReference type="Gene3D" id="3.40.50.1820">
    <property type="entry name" value="alpha/beta hydrolase"/>
    <property type="match status" value="1"/>
</dbReference>